<evidence type="ECO:0000256" key="1">
    <source>
        <dbReference type="SAM" id="MobiDB-lite"/>
    </source>
</evidence>
<keyword evidence="3" id="KW-1185">Reference proteome</keyword>
<protein>
    <submittedName>
        <fullName evidence="2">Small RNA degrading nuclease 3</fullName>
    </submittedName>
</protein>
<accession>A0A9W7GTN5</accession>
<dbReference type="EMBL" id="BSYR01000003">
    <property type="protein sequence ID" value="GMI64696.1"/>
    <property type="molecule type" value="Genomic_DNA"/>
</dbReference>
<dbReference type="Proteomes" id="UP001165190">
    <property type="component" value="Unassembled WGS sequence"/>
</dbReference>
<dbReference type="AlphaFoldDB" id="A0A9W7GTN5"/>
<feature type="region of interest" description="Disordered" evidence="1">
    <location>
        <begin position="1"/>
        <end position="36"/>
    </location>
</feature>
<name>A0A9W7GTN5_HIBTR</name>
<evidence type="ECO:0000313" key="3">
    <source>
        <dbReference type="Proteomes" id="UP001165190"/>
    </source>
</evidence>
<gene>
    <name evidence="2" type="ORF">HRI_000138900</name>
</gene>
<proteinExistence type="predicted"/>
<feature type="region of interest" description="Disordered" evidence="1">
    <location>
        <begin position="58"/>
        <end position="108"/>
    </location>
</feature>
<organism evidence="2 3">
    <name type="scientific">Hibiscus trionum</name>
    <name type="common">Flower of an hour</name>
    <dbReference type="NCBI Taxonomy" id="183268"/>
    <lineage>
        <taxon>Eukaryota</taxon>
        <taxon>Viridiplantae</taxon>
        <taxon>Streptophyta</taxon>
        <taxon>Embryophyta</taxon>
        <taxon>Tracheophyta</taxon>
        <taxon>Spermatophyta</taxon>
        <taxon>Magnoliopsida</taxon>
        <taxon>eudicotyledons</taxon>
        <taxon>Gunneridae</taxon>
        <taxon>Pentapetalae</taxon>
        <taxon>rosids</taxon>
        <taxon>malvids</taxon>
        <taxon>Malvales</taxon>
        <taxon>Malvaceae</taxon>
        <taxon>Malvoideae</taxon>
        <taxon>Hibiscus</taxon>
    </lineage>
</organism>
<dbReference type="OrthoDB" id="16516at2759"/>
<comment type="caution">
    <text evidence="2">The sequence shown here is derived from an EMBL/GenBank/DDBJ whole genome shotgun (WGS) entry which is preliminary data.</text>
</comment>
<sequence>MGQHYSAFDVFNSPPEANRAYENMEGDEEKDSSGLPQKLISFQFGNGKTASLYIRKMAQDHSHREASSNKRAFEGEEKLIKSKKAKESTDSKKQETTKENTNQLDEHLKEMERLKQEVNEKNAKIVLQDKMITNLVKKVDGMKKGLNRKK</sequence>
<evidence type="ECO:0000313" key="2">
    <source>
        <dbReference type="EMBL" id="GMI64696.1"/>
    </source>
</evidence>
<reference evidence="2" key="1">
    <citation type="submission" date="2023-05" db="EMBL/GenBank/DDBJ databases">
        <title>Genome and transcriptome analyses reveal genes involved in the formation of fine ridges on petal epidermal cells in Hibiscus trionum.</title>
        <authorList>
            <person name="Koshimizu S."/>
            <person name="Masuda S."/>
            <person name="Ishii T."/>
            <person name="Shirasu K."/>
            <person name="Hoshino A."/>
            <person name="Arita M."/>
        </authorList>
    </citation>
    <scope>NUCLEOTIDE SEQUENCE</scope>
    <source>
        <strain evidence="2">Hamamatsu line</strain>
    </source>
</reference>